<accession>A0A6M0QVT3</accession>
<comment type="caution">
    <text evidence="1">The sequence shown here is derived from an EMBL/GenBank/DDBJ whole genome shotgun (WGS) entry which is preliminary data.</text>
</comment>
<proteinExistence type="predicted"/>
<organism evidence="1 2">
    <name type="scientific">Tabrizicola oligotrophica</name>
    <dbReference type="NCBI Taxonomy" id="2710650"/>
    <lineage>
        <taxon>Bacteria</taxon>
        <taxon>Pseudomonadati</taxon>
        <taxon>Pseudomonadota</taxon>
        <taxon>Alphaproteobacteria</taxon>
        <taxon>Rhodobacterales</taxon>
        <taxon>Paracoccaceae</taxon>
        <taxon>Tabrizicola</taxon>
    </lineage>
</organism>
<gene>
    <name evidence="1" type="ORF">G4Z14_10740</name>
</gene>
<dbReference type="RefSeq" id="WP_164625552.1">
    <property type="nucleotide sequence ID" value="NZ_JAAIVJ010000005.1"/>
</dbReference>
<evidence type="ECO:0000313" key="1">
    <source>
        <dbReference type="EMBL" id="NEY90773.1"/>
    </source>
</evidence>
<evidence type="ECO:0000313" key="2">
    <source>
        <dbReference type="Proteomes" id="UP000477782"/>
    </source>
</evidence>
<dbReference type="Proteomes" id="UP000477782">
    <property type="component" value="Unassembled WGS sequence"/>
</dbReference>
<evidence type="ECO:0008006" key="3">
    <source>
        <dbReference type="Google" id="ProtNLM"/>
    </source>
</evidence>
<dbReference type="EMBL" id="JAAIVJ010000005">
    <property type="protein sequence ID" value="NEY90773.1"/>
    <property type="molecule type" value="Genomic_DNA"/>
</dbReference>
<sequence>MRAAGPLLMVFALAACDPAQVADKVGRRAADTVVRPVVADYLPGGQAETATRCIVDNASAEDVKALAQDVGVGAGSRTVANVLRIAAEPGPASCLAAAGIAGLGG</sequence>
<reference evidence="1 2" key="1">
    <citation type="submission" date="2020-02" db="EMBL/GenBank/DDBJ databases">
        <authorList>
            <person name="Chen W.-M."/>
        </authorList>
    </citation>
    <scope>NUCLEOTIDE SEQUENCE [LARGE SCALE GENOMIC DNA]</scope>
    <source>
        <strain evidence="1 2">KMS-5</strain>
    </source>
</reference>
<name>A0A6M0QVT3_9RHOB</name>
<protein>
    <recommendedName>
        <fullName evidence="3">Succinate dehydrogenase</fullName>
    </recommendedName>
</protein>
<dbReference type="AlphaFoldDB" id="A0A6M0QVT3"/>
<dbReference type="PROSITE" id="PS51257">
    <property type="entry name" value="PROKAR_LIPOPROTEIN"/>
    <property type="match status" value="1"/>
</dbReference>
<keyword evidence="2" id="KW-1185">Reference proteome</keyword>